<dbReference type="SMART" id="SM01321">
    <property type="entry name" value="Y1_Tnp"/>
    <property type="match status" value="1"/>
</dbReference>
<dbReference type="SUPFAM" id="SSF143422">
    <property type="entry name" value="Transposase IS200-like"/>
    <property type="match status" value="1"/>
</dbReference>
<dbReference type="Proteomes" id="UP000886674">
    <property type="component" value="Unassembled WGS sequence"/>
</dbReference>
<comment type="caution">
    <text evidence="3">The sequence shown here is derived from an EMBL/GenBank/DDBJ whole genome shotgun (WGS) entry which is preliminary data.</text>
</comment>
<feature type="domain" description="Transposase IS200-like" evidence="2">
    <location>
        <begin position="9"/>
        <end position="123"/>
    </location>
</feature>
<dbReference type="InterPro" id="IPR010921">
    <property type="entry name" value="Trp_repressor/repl_initiator"/>
</dbReference>
<dbReference type="GO" id="GO:0005524">
    <property type="term" value="F:ATP binding"/>
    <property type="evidence" value="ECO:0007669"/>
    <property type="project" value="InterPro"/>
</dbReference>
<evidence type="ECO:0000313" key="3">
    <source>
        <dbReference type="EMBL" id="MCG7980809.1"/>
    </source>
</evidence>
<dbReference type="Gene3D" id="1.10.1750.10">
    <property type="match status" value="1"/>
</dbReference>
<dbReference type="SUPFAM" id="SSF48295">
    <property type="entry name" value="TrpR-like"/>
    <property type="match status" value="1"/>
</dbReference>
<dbReference type="GO" id="GO:0006270">
    <property type="term" value="P:DNA replication initiation"/>
    <property type="evidence" value="ECO:0007669"/>
    <property type="project" value="InterPro"/>
</dbReference>
<protein>
    <submittedName>
        <fullName evidence="3">Transposase</fullName>
    </submittedName>
</protein>
<dbReference type="PANTHER" id="PTHR34322">
    <property type="entry name" value="TRANSPOSASE, Y1_TNP DOMAIN-CONTAINING"/>
    <property type="match status" value="1"/>
</dbReference>
<dbReference type="InterPro" id="IPR002686">
    <property type="entry name" value="Transposase_17"/>
</dbReference>
<name>A0A9E4NNN8_9GAMM</name>
<dbReference type="InterPro" id="IPR036515">
    <property type="entry name" value="Transposase_17_sf"/>
</dbReference>
<evidence type="ECO:0000313" key="4">
    <source>
        <dbReference type="Proteomes" id="UP000886674"/>
    </source>
</evidence>
<dbReference type="Pfam" id="PF01797">
    <property type="entry name" value="Y1_Tnp"/>
    <property type="match status" value="1"/>
</dbReference>
<dbReference type="InterPro" id="IPR013159">
    <property type="entry name" value="DnaA_C"/>
</dbReference>
<dbReference type="Gene3D" id="3.30.70.1290">
    <property type="entry name" value="Transposase IS200-like"/>
    <property type="match status" value="1"/>
</dbReference>
<dbReference type="EMBL" id="JAEPCR010000158">
    <property type="protein sequence ID" value="MCG7980809.1"/>
    <property type="molecule type" value="Genomic_DNA"/>
</dbReference>
<gene>
    <name evidence="3" type="ORF">JAY77_22015</name>
</gene>
<proteinExistence type="predicted"/>
<dbReference type="GO" id="GO:0006275">
    <property type="term" value="P:regulation of DNA replication"/>
    <property type="evidence" value="ECO:0007669"/>
    <property type="project" value="InterPro"/>
</dbReference>
<dbReference type="GO" id="GO:0006313">
    <property type="term" value="P:DNA transposition"/>
    <property type="evidence" value="ECO:0007669"/>
    <property type="project" value="InterPro"/>
</dbReference>
<reference evidence="3" key="1">
    <citation type="journal article" date="2021" name="Proc. Natl. Acad. Sci. U.S.A.">
        <title>Global biogeography of chemosynthetic symbionts reveals both localized and globally distributed symbiont groups. .</title>
        <authorList>
            <person name="Osvatic J.T."/>
            <person name="Wilkins L.G.E."/>
            <person name="Leibrecht L."/>
            <person name="Leray M."/>
            <person name="Zauner S."/>
            <person name="Polzin J."/>
            <person name="Camacho Y."/>
            <person name="Gros O."/>
            <person name="van Gils J.A."/>
            <person name="Eisen J.A."/>
            <person name="Petersen J.M."/>
            <person name="Yuen B."/>
        </authorList>
    </citation>
    <scope>NUCLEOTIDE SEQUENCE</scope>
    <source>
        <strain evidence="3">MAGclacostrist055</strain>
    </source>
</reference>
<evidence type="ECO:0000259" key="1">
    <source>
        <dbReference type="SMART" id="SM00760"/>
    </source>
</evidence>
<dbReference type="Pfam" id="PF08299">
    <property type="entry name" value="Bac_DnaA_C"/>
    <property type="match status" value="1"/>
</dbReference>
<organism evidence="3 4">
    <name type="scientific">Candidatus Thiodiazotropha taylori</name>
    <dbReference type="NCBI Taxonomy" id="2792791"/>
    <lineage>
        <taxon>Bacteria</taxon>
        <taxon>Pseudomonadati</taxon>
        <taxon>Pseudomonadota</taxon>
        <taxon>Gammaproteobacteria</taxon>
        <taxon>Chromatiales</taxon>
        <taxon>Sedimenticolaceae</taxon>
        <taxon>Candidatus Thiodiazotropha</taxon>
    </lineage>
</organism>
<dbReference type="GO" id="GO:0043565">
    <property type="term" value="F:sequence-specific DNA binding"/>
    <property type="evidence" value="ECO:0007669"/>
    <property type="project" value="InterPro"/>
</dbReference>
<sequence>MSRPLRIEYENAFYHVMNRGRGRQQVFRDVVYYEAFLDCLKEAHARFGMQVHAYCLMGNHYHLLISTPRGNLSRVMRHVNGVYTQRHNSLRRTDGPLFRGRYKAILVDASSYLLQLSRYIHRNPIEIHKPLVQKLDDYPWSSYLAYVGKVKSPDWLIREAVCGELGTARCKTAYKNYINQDIDDETVRFYQNKRQPSIWGDKYFAESAIAKASNWDQEVTRKGVVEVVSMKDIVSRVAEFFGCSERSIYQAQRGRGSKNIPRWIAMKLCQDYSGQTLQEIGRLFGVGNYCTVSQTIARLRLLTIEDTRVGEQIITISTDLTP</sequence>
<evidence type="ECO:0000259" key="2">
    <source>
        <dbReference type="SMART" id="SM01321"/>
    </source>
</evidence>
<dbReference type="GO" id="GO:0004803">
    <property type="term" value="F:transposase activity"/>
    <property type="evidence" value="ECO:0007669"/>
    <property type="project" value="InterPro"/>
</dbReference>
<feature type="domain" description="Chromosomal replication initiator DnaA C-terminal" evidence="1">
    <location>
        <begin position="229"/>
        <end position="299"/>
    </location>
</feature>
<dbReference type="PANTHER" id="PTHR34322:SF2">
    <property type="entry name" value="TRANSPOSASE IS200-LIKE DOMAIN-CONTAINING PROTEIN"/>
    <property type="match status" value="1"/>
</dbReference>
<accession>A0A9E4NNN8</accession>
<dbReference type="CDD" id="cd06571">
    <property type="entry name" value="Bac_DnaA_C"/>
    <property type="match status" value="1"/>
</dbReference>
<dbReference type="SMART" id="SM00760">
    <property type="entry name" value="Bac_DnaA_C"/>
    <property type="match status" value="1"/>
</dbReference>
<dbReference type="AlphaFoldDB" id="A0A9E4NNN8"/>